<evidence type="ECO:0000256" key="1">
    <source>
        <dbReference type="SAM" id="MobiDB-lite"/>
    </source>
</evidence>
<accession>A0A7Z0D5J6</accession>
<dbReference type="PROSITE" id="PS51257">
    <property type="entry name" value="PROKAR_LIPOPROTEIN"/>
    <property type="match status" value="1"/>
</dbReference>
<evidence type="ECO:0008006" key="5">
    <source>
        <dbReference type="Google" id="ProtNLM"/>
    </source>
</evidence>
<proteinExistence type="predicted"/>
<evidence type="ECO:0000313" key="3">
    <source>
        <dbReference type="EMBL" id="NYI69295.1"/>
    </source>
</evidence>
<sequence>MMCGRLLRVRAGMMIAAALALASCAGGQHANGPETPAGTDTQSGSARGGPTATDTPSGAPTHAANVPDAVRPGTSQTAGKAAVIAAGGSVLRVTITSRKGKRELLLDQPEFGDSRMVPTYVTLTVTNVGKDAARPMAEVMQGFVPEESNGAEMMQTAPLPHFAPCTGHAVPQALKPGRKYVTCRVAVSKRGHPLAKVIFRGQLGGKYYNSPVVWTI</sequence>
<feature type="signal peptide" evidence="2">
    <location>
        <begin position="1"/>
        <end position="30"/>
    </location>
</feature>
<reference evidence="3 4" key="1">
    <citation type="submission" date="2020-07" db="EMBL/GenBank/DDBJ databases">
        <title>Sequencing the genomes of 1000 actinobacteria strains.</title>
        <authorList>
            <person name="Klenk H.-P."/>
        </authorList>
    </citation>
    <scope>NUCLEOTIDE SEQUENCE [LARGE SCALE GENOMIC DNA]</scope>
    <source>
        <strain evidence="3 4">DSM 26341</strain>
    </source>
</reference>
<dbReference type="EMBL" id="JACBZP010000001">
    <property type="protein sequence ID" value="NYI69295.1"/>
    <property type="molecule type" value="Genomic_DNA"/>
</dbReference>
<evidence type="ECO:0000256" key="2">
    <source>
        <dbReference type="SAM" id="SignalP"/>
    </source>
</evidence>
<dbReference type="Proteomes" id="UP000539111">
    <property type="component" value="Unassembled WGS sequence"/>
</dbReference>
<dbReference type="RefSeq" id="WP_179429544.1">
    <property type="nucleotide sequence ID" value="NZ_JACBZP010000001.1"/>
</dbReference>
<evidence type="ECO:0000313" key="4">
    <source>
        <dbReference type="Proteomes" id="UP000539111"/>
    </source>
</evidence>
<dbReference type="AlphaFoldDB" id="A0A7Z0D5J6"/>
<protein>
    <recommendedName>
        <fullName evidence="5">DUF4352 domain-containing protein</fullName>
    </recommendedName>
</protein>
<organism evidence="3 4">
    <name type="scientific">Spelaeicoccus albus</name>
    <dbReference type="NCBI Taxonomy" id="1280376"/>
    <lineage>
        <taxon>Bacteria</taxon>
        <taxon>Bacillati</taxon>
        <taxon>Actinomycetota</taxon>
        <taxon>Actinomycetes</taxon>
        <taxon>Micrococcales</taxon>
        <taxon>Brevibacteriaceae</taxon>
        <taxon>Spelaeicoccus</taxon>
    </lineage>
</organism>
<keyword evidence="4" id="KW-1185">Reference proteome</keyword>
<feature type="chain" id="PRO_5031520282" description="DUF4352 domain-containing protein" evidence="2">
    <location>
        <begin position="31"/>
        <end position="216"/>
    </location>
</feature>
<name>A0A7Z0D5J6_9MICO</name>
<keyword evidence="2" id="KW-0732">Signal</keyword>
<comment type="caution">
    <text evidence="3">The sequence shown here is derived from an EMBL/GenBank/DDBJ whole genome shotgun (WGS) entry which is preliminary data.</text>
</comment>
<gene>
    <name evidence="3" type="ORF">BJY26_003601</name>
</gene>
<feature type="region of interest" description="Disordered" evidence="1">
    <location>
        <begin position="27"/>
        <end position="74"/>
    </location>
</feature>